<dbReference type="PANTHER" id="PTHR34722:SF9">
    <property type="entry name" value="HOMOLOG OF ODR-2 (TWO)"/>
    <property type="match status" value="1"/>
</dbReference>
<dbReference type="PANTHER" id="PTHR34722">
    <property type="entry name" value="HOMOLOG OF ODR-2 (TWO)-RELATED"/>
    <property type="match status" value="1"/>
</dbReference>
<dbReference type="GO" id="GO:1990834">
    <property type="term" value="P:response to odorant"/>
    <property type="evidence" value="ECO:0007669"/>
    <property type="project" value="TreeGrafter"/>
</dbReference>
<proteinExistence type="predicted"/>
<accession>A0A9P1MWQ3</accession>
<dbReference type="GO" id="GO:0030424">
    <property type="term" value="C:axon"/>
    <property type="evidence" value="ECO:0007669"/>
    <property type="project" value="TreeGrafter"/>
</dbReference>
<name>A0A9P1MWQ3_9PELO</name>
<dbReference type="Proteomes" id="UP001152747">
    <property type="component" value="Unassembled WGS sequence"/>
</dbReference>
<dbReference type="OrthoDB" id="5872354at2759"/>
<dbReference type="Pfam" id="PF06579">
    <property type="entry name" value="Ly-6_related"/>
    <property type="match status" value="1"/>
</dbReference>
<feature type="chain" id="PRO_5040420094" evidence="1">
    <location>
        <begin position="25"/>
        <end position="180"/>
    </location>
</feature>
<sequence>MRRFWTDYFLTIFSFTFIVDFGDCVQCYNCASSEYESFISRDVSLMHKIRIRKFDRFCDVEDSIIQVAPVENCRSTCVTIFEPQYFGGLQSPHRPFLYMRGCAEHVFSVMERQPAEVHVLLRSPICVKLPLSQIYPSVQANEVVEVCSCDKDGCNLQTTNSSFSTFPIILFLLIVIQYSF</sequence>
<protein>
    <submittedName>
        <fullName evidence="2">Uncharacterized protein</fullName>
    </submittedName>
</protein>
<dbReference type="AlphaFoldDB" id="A0A9P1MWQ3"/>
<organism evidence="2 3">
    <name type="scientific">Caenorhabditis angaria</name>
    <dbReference type="NCBI Taxonomy" id="860376"/>
    <lineage>
        <taxon>Eukaryota</taxon>
        <taxon>Metazoa</taxon>
        <taxon>Ecdysozoa</taxon>
        <taxon>Nematoda</taxon>
        <taxon>Chromadorea</taxon>
        <taxon>Rhabditida</taxon>
        <taxon>Rhabditina</taxon>
        <taxon>Rhabditomorpha</taxon>
        <taxon>Rhabditoidea</taxon>
        <taxon>Rhabditidae</taxon>
        <taxon>Peloderinae</taxon>
        <taxon>Caenorhabditis</taxon>
    </lineage>
</organism>
<evidence type="ECO:0000313" key="3">
    <source>
        <dbReference type="Proteomes" id="UP001152747"/>
    </source>
</evidence>
<reference evidence="2" key="1">
    <citation type="submission" date="2022-11" db="EMBL/GenBank/DDBJ databases">
        <authorList>
            <person name="Kikuchi T."/>
        </authorList>
    </citation>
    <scope>NUCLEOTIDE SEQUENCE</scope>
    <source>
        <strain evidence="2">PS1010</strain>
    </source>
</reference>
<gene>
    <name evidence="2" type="ORF">CAMP_LOCUS1351</name>
</gene>
<keyword evidence="3" id="KW-1185">Reference proteome</keyword>
<evidence type="ECO:0000256" key="1">
    <source>
        <dbReference type="SAM" id="SignalP"/>
    </source>
</evidence>
<evidence type="ECO:0000313" key="2">
    <source>
        <dbReference type="EMBL" id="CAI5438714.1"/>
    </source>
</evidence>
<keyword evidence="1" id="KW-0732">Signal</keyword>
<comment type="caution">
    <text evidence="2">The sequence shown here is derived from an EMBL/GenBank/DDBJ whole genome shotgun (WGS) entry which is preliminary data.</text>
</comment>
<feature type="signal peptide" evidence="1">
    <location>
        <begin position="1"/>
        <end position="24"/>
    </location>
</feature>
<dbReference type="GO" id="GO:0042048">
    <property type="term" value="P:olfactory behavior"/>
    <property type="evidence" value="ECO:0007669"/>
    <property type="project" value="TreeGrafter"/>
</dbReference>
<dbReference type="GO" id="GO:0043025">
    <property type="term" value="C:neuronal cell body"/>
    <property type="evidence" value="ECO:0007669"/>
    <property type="project" value="TreeGrafter"/>
</dbReference>
<dbReference type="EMBL" id="CANHGI010000001">
    <property type="protein sequence ID" value="CAI5438714.1"/>
    <property type="molecule type" value="Genomic_DNA"/>
</dbReference>
<dbReference type="InterPro" id="IPR010558">
    <property type="entry name" value="Ly-6-related"/>
</dbReference>